<feature type="region of interest" description="Disordered" evidence="1">
    <location>
        <begin position="361"/>
        <end position="509"/>
    </location>
</feature>
<protein>
    <recommendedName>
        <fullName evidence="6">Dot/Icm T4SS effector</fullName>
    </recommendedName>
</protein>
<keyword evidence="5" id="KW-1185">Reference proteome</keyword>
<dbReference type="OrthoDB" id="5653025at2"/>
<dbReference type="Proteomes" id="UP000182998">
    <property type="component" value="Unassembled WGS sequence"/>
</dbReference>
<dbReference type="PATRIC" id="fig|451.8.peg.1698"/>
<name>A0A098GDM4_LEGMI</name>
<reference evidence="2" key="1">
    <citation type="submission" date="2014-09" db="EMBL/GenBank/DDBJ databases">
        <authorList>
            <person name="GOMEZ-VALERO Laura"/>
        </authorList>
    </citation>
    <scope>NUCLEOTIDE SEQUENCE</scope>
    <source>
        <strain evidence="2">ATCC33218</strain>
    </source>
</reference>
<evidence type="ECO:0000313" key="3">
    <source>
        <dbReference type="EMBL" id="SCX83069.1"/>
    </source>
</evidence>
<feature type="compositionally biased region" description="Polar residues" evidence="1">
    <location>
        <begin position="452"/>
        <end position="466"/>
    </location>
</feature>
<reference evidence="3 5" key="3">
    <citation type="submission" date="2016-10" db="EMBL/GenBank/DDBJ databases">
        <authorList>
            <person name="Varghese N."/>
            <person name="Submissions S."/>
        </authorList>
    </citation>
    <scope>NUCLEOTIDE SEQUENCE [LARGE SCALE GENOMIC DNA]</scope>
    <source>
        <strain evidence="3 5">ATCC 33218</strain>
    </source>
</reference>
<dbReference type="AlphaFoldDB" id="A0A098GDM4"/>
<gene>
    <name evidence="2" type="ORF">LMI_1296</name>
    <name evidence="3" type="ORF">SAMN02982997_00184</name>
</gene>
<evidence type="ECO:0000313" key="2">
    <source>
        <dbReference type="EMBL" id="CEG60603.1"/>
    </source>
</evidence>
<evidence type="ECO:0000313" key="5">
    <source>
        <dbReference type="Proteomes" id="UP000182998"/>
    </source>
</evidence>
<dbReference type="EMBL" id="LN614830">
    <property type="protein sequence ID" value="CEG60603.1"/>
    <property type="molecule type" value="Genomic_DNA"/>
</dbReference>
<accession>A0A098GDM4</accession>
<proteinExistence type="predicted"/>
<dbReference type="RefSeq" id="WP_052679469.1">
    <property type="nucleotide sequence ID" value="NZ_FMVN01000001.1"/>
</dbReference>
<dbReference type="Proteomes" id="UP000032414">
    <property type="component" value="Chromosome I"/>
</dbReference>
<feature type="compositionally biased region" description="Polar residues" evidence="1">
    <location>
        <begin position="485"/>
        <end position="501"/>
    </location>
</feature>
<evidence type="ECO:0008006" key="6">
    <source>
        <dbReference type="Google" id="ProtNLM"/>
    </source>
</evidence>
<feature type="compositionally biased region" description="Polar residues" evidence="1">
    <location>
        <begin position="366"/>
        <end position="386"/>
    </location>
</feature>
<dbReference type="HOGENOM" id="CLU_535198_0_0_6"/>
<evidence type="ECO:0000256" key="1">
    <source>
        <dbReference type="SAM" id="MobiDB-lite"/>
    </source>
</evidence>
<sequence>MALIRGISFDFDGSLSRIGEDKDVIRANSEFLDFIRAQNHKYAKTYGYIGSNRQSIYDDSVNAFSNRNGSCYPQIRKVCDYIGAIFDSFTLTDLYNNLEAGQSVQLALSLLKRSKTTDEKDDSYVYDPDRIKQTQTPDWLHDESKLSLLIAQIHKLASEHPDDEIEFYFYDDKKEILDRLSTFFDIPENRQLLPRNLKQLHLVPYPAILQEKTTLHINEKLNTPPSIMEAIDIPPTEKEEGSVLLAKQPEDLAEENMASFNLGNKAEIQFVSYPPISGIGDIDFNYRQTVQTMAAVCIESQRYQETLPTDTEANRVRNYEQAARGNFVLSTVMSFVLDYVPGSSPKISPITIPARLRTLSPEPKLSLQQPLSSKADSSEKPTSVSSKHLLGFLPGFLKGSKSKQAKNKEKKEKEVHKKDKRISNTKDKEKKSTEKIEKFETPSKLAPVASAKFSSRQATSKNSMTRPQIPPDSFFTAAAPRQEETTPQGQNSSITLSSYREPSQFPKHN</sequence>
<reference evidence="4" key="2">
    <citation type="submission" date="2014-09" db="EMBL/GenBank/DDBJ databases">
        <authorList>
            <person name="Gomez-Valero L."/>
        </authorList>
    </citation>
    <scope>NUCLEOTIDE SEQUENCE [LARGE SCALE GENOMIC DNA]</scope>
    <source>
        <strain evidence="4">ATCC33218</strain>
    </source>
</reference>
<evidence type="ECO:0000313" key="4">
    <source>
        <dbReference type="Proteomes" id="UP000032414"/>
    </source>
</evidence>
<dbReference type="KEGG" id="tmc:LMI_1296"/>
<organism evidence="2 4">
    <name type="scientific">Legionella micdadei</name>
    <name type="common">Tatlockia micdadei</name>
    <dbReference type="NCBI Taxonomy" id="451"/>
    <lineage>
        <taxon>Bacteria</taxon>
        <taxon>Pseudomonadati</taxon>
        <taxon>Pseudomonadota</taxon>
        <taxon>Gammaproteobacteria</taxon>
        <taxon>Legionellales</taxon>
        <taxon>Legionellaceae</taxon>
        <taxon>Legionella</taxon>
    </lineage>
</organism>
<dbReference type="EMBL" id="FMVN01000001">
    <property type="protein sequence ID" value="SCX83069.1"/>
    <property type="molecule type" value="Genomic_DNA"/>
</dbReference>
<feature type="compositionally biased region" description="Basic and acidic residues" evidence="1">
    <location>
        <begin position="406"/>
        <end position="441"/>
    </location>
</feature>